<gene>
    <name evidence="2" type="primary">ORF85587</name>
</gene>
<dbReference type="AlphaFoldDB" id="A0A0B6ZZK5"/>
<proteinExistence type="predicted"/>
<evidence type="ECO:0000256" key="1">
    <source>
        <dbReference type="SAM" id="MobiDB-lite"/>
    </source>
</evidence>
<feature type="compositionally biased region" description="Polar residues" evidence="1">
    <location>
        <begin position="1"/>
        <end position="11"/>
    </location>
</feature>
<organism evidence="2">
    <name type="scientific">Arion vulgaris</name>
    <dbReference type="NCBI Taxonomy" id="1028688"/>
    <lineage>
        <taxon>Eukaryota</taxon>
        <taxon>Metazoa</taxon>
        <taxon>Spiralia</taxon>
        <taxon>Lophotrochozoa</taxon>
        <taxon>Mollusca</taxon>
        <taxon>Gastropoda</taxon>
        <taxon>Heterobranchia</taxon>
        <taxon>Euthyneura</taxon>
        <taxon>Panpulmonata</taxon>
        <taxon>Eupulmonata</taxon>
        <taxon>Stylommatophora</taxon>
        <taxon>Helicina</taxon>
        <taxon>Arionoidea</taxon>
        <taxon>Arionidae</taxon>
        <taxon>Arion</taxon>
    </lineage>
</organism>
<dbReference type="EMBL" id="HACG01026305">
    <property type="protein sequence ID" value="CEK73170.1"/>
    <property type="molecule type" value="Transcribed_RNA"/>
</dbReference>
<accession>A0A0B6ZZK5</accession>
<evidence type="ECO:0000313" key="2">
    <source>
        <dbReference type="EMBL" id="CEK73170.1"/>
    </source>
</evidence>
<name>A0A0B6ZZK5_9EUPU</name>
<protein>
    <submittedName>
        <fullName evidence="2">Uncharacterized protein</fullName>
    </submittedName>
</protein>
<feature type="non-terminal residue" evidence="2">
    <location>
        <position position="1"/>
    </location>
</feature>
<reference evidence="2" key="1">
    <citation type="submission" date="2014-12" db="EMBL/GenBank/DDBJ databases">
        <title>Insight into the proteome of Arion vulgaris.</title>
        <authorList>
            <person name="Aradska J."/>
            <person name="Bulat T."/>
            <person name="Smidak R."/>
            <person name="Sarate P."/>
            <person name="Gangsoo J."/>
            <person name="Sialana F."/>
            <person name="Bilban M."/>
            <person name="Lubec G."/>
        </authorList>
    </citation>
    <scope>NUCLEOTIDE SEQUENCE</scope>
    <source>
        <tissue evidence="2">Skin</tissue>
    </source>
</reference>
<sequence length="122" mass="13100">SDPHQTTSQAALASPVPVATHNGRVRNQPQAMDFATGVDSGVESDLSIFTSDLGQRHVTHRPSPQATATTADLRKARVCDEERKIETANEGLPSSLAHIPPVDILLTACRISCTVYTHKVCQ</sequence>
<feature type="region of interest" description="Disordered" evidence="1">
    <location>
        <begin position="1"/>
        <end position="22"/>
    </location>
</feature>